<dbReference type="AlphaFoldDB" id="A0A8I1FP31"/>
<evidence type="ECO:0000256" key="3">
    <source>
        <dbReference type="ARBA" id="ARBA00023125"/>
    </source>
</evidence>
<accession>A0A8I1FP31</accession>
<dbReference type="Gene3D" id="3.40.190.290">
    <property type="match status" value="1"/>
</dbReference>
<dbReference type="RefSeq" id="WP_046809384.1">
    <property type="nucleotide sequence ID" value="NZ_JAEKCZ010000005.1"/>
</dbReference>
<evidence type="ECO:0000256" key="2">
    <source>
        <dbReference type="ARBA" id="ARBA00023015"/>
    </source>
</evidence>
<feature type="domain" description="HTH lysR-type" evidence="5">
    <location>
        <begin position="12"/>
        <end position="69"/>
    </location>
</feature>
<dbReference type="Pfam" id="PF00126">
    <property type="entry name" value="HTH_1"/>
    <property type="match status" value="1"/>
</dbReference>
<dbReference type="SUPFAM" id="SSF53850">
    <property type="entry name" value="Periplasmic binding protein-like II"/>
    <property type="match status" value="1"/>
</dbReference>
<dbReference type="InterPro" id="IPR000847">
    <property type="entry name" value="LysR_HTH_N"/>
</dbReference>
<protein>
    <submittedName>
        <fullName evidence="6">LysR family transcriptional regulator</fullName>
    </submittedName>
</protein>
<dbReference type="InterPro" id="IPR036390">
    <property type="entry name" value="WH_DNA-bd_sf"/>
</dbReference>
<dbReference type="PANTHER" id="PTHR30419">
    <property type="entry name" value="HTH-TYPE TRANSCRIPTIONAL REGULATOR YBHD"/>
    <property type="match status" value="1"/>
</dbReference>
<comment type="similarity">
    <text evidence="1">Belongs to the LysR transcriptional regulatory family.</text>
</comment>
<evidence type="ECO:0000259" key="5">
    <source>
        <dbReference type="PROSITE" id="PS50931"/>
    </source>
</evidence>
<evidence type="ECO:0000256" key="1">
    <source>
        <dbReference type="ARBA" id="ARBA00009437"/>
    </source>
</evidence>
<dbReference type="PANTHER" id="PTHR30419:SF8">
    <property type="entry name" value="NITROGEN ASSIMILATION TRANSCRIPTIONAL ACTIVATOR-RELATED"/>
    <property type="match status" value="1"/>
</dbReference>
<dbReference type="SUPFAM" id="SSF46785">
    <property type="entry name" value="Winged helix' DNA-binding domain"/>
    <property type="match status" value="1"/>
</dbReference>
<comment type="caution">
    <text evidence="6">The sequence shown here is derived from an EMBL/GenBank/DDBJ whole genome shotgun (WGS) entry which is preliminary data.</text>
</comment>
<evidence type="ECO:0000256" key="4">
    <source>
        <dbReference type="ARBA" id="ARBA00023163"/>
    </source>
</evidence>
<dbReference type="PROSITE" id="PS50931">
    <property type="entry name" value="HTH_LYSR"/>
    <property type="match status" value="1"/>
</dbReference>
<organism evidence="6 7">
    <name type="scientific">Pseudomonas psychrophila</name>
    <dbReference type="NCBI Taxonomy" id="122355"/>
    <lineage>
        <taxon>Bacteria</taxon>
        <taxon>Pseudomonadati</taxon>
        <taxon>Pseudomonadota</taxon>
        <taxon>Gammaproteobacteria</taxon>
        <taxon>Pseudomonadales</taxon>
        <taxon>Pseudomonadaceae</taxon>
        <taxon>Pseudomonas</taxon>
    </lineage>
</organism>
<sequence length="315" mass="34576">MLPSFSSIVSRLRLKQLRLLIALDEHGSVRKASEIMALSQPGATKALQEIETIFGSSLFERTSKGLEANDLGRCVIRYARLIHTDLEHLREEMVGILKGHGGRLTVGTIMGAVPALVDSLARLREKQPELSIAIVEDTSSRLLSLLDQGRLDVAICRISVSTRPTAYQTRFRAQEPLVVVANPGHRLASVASLQLADLMDSRWVVFPVNMPMRLTLEREFRQLGLSFPLYAIETSSTFTTLSLLLKDPDLVAVMPNDVAQMALDHGMLVKLALTIQSTSEPYEIVTRADVEYTAPMVLLIDELTGASSNSASSVP</sequence>
<keyword evidence="4" id="KW-0804">Transcription</keyword>
<evidence type="ECO:0000313" key="7">
    <source>
        <dbReference type="Proteomes" id="UP000658390"/>
    </source>
</evidence>
<reference evidence="6" key="1">
    <citation type="submission" date="2020-12" db="EMBL/GenBank/DDBJ databases">
        <title>Antibiotic resistance and phylogeny of Pseudomonas spp. isolated over three decades from chicken meat in the Norwegian food chain.</title>
        <authorList>
            <person name="Moen B."/>
        </authorList>
    </citation>
    <scope>NUCLEOTIDE SEQUENCE</scope>
    <source>
        <strain evidence="6">MF6762</strain>
    </source>
</reference>
<gene>
    <name evidence="6" type="ORF">JFT45_07550</name>
</gene>
<evidence type="ECO:0000313" key="6">
    <source>
        <dbReference type="EMBL" id="MBJ2256369.1"/>
    </source>
</evidence>
<dbReference type="Proteomes" id="UP000658390">
    <property type="component" value="Unassembled WGS sequence"/>
</dbReference>
<dbReference type="GO" id="GO:0005829">
    <property type="term" value="C:cytosol"/>
    <property type="evidence" value="ECO:0007669"/>
    <property type="project" value="TreeGrafter"/>
</dbReference>
<dbReference type="Pfam" id="PF03466">
    <property type="entry name" value="LysR_substrate"/>
    <property type="match status" value="1"/>
</dbReference>
<dbReference type="InterPro" id="IPR036388">
    <property type="entry name" value="WH-like_DNA-bd_sf"/>
</dbReference>
<name>A0A8I1FP31_9PSED</name>
<keyword evidence="3" id="KW-0238">DNA-binding</keyword>
<dbReference type="GO" id="GO:0003700">
    <property type="term" value="F:DNA-binding transcription factor activity"/>
    <property type="evidence" value="ECO:0007669"/>
    <property type="project" value="InterPro"/>
</dbReference>
<dbReference type="InterPro" id="IPR050950">
    <property type="entry name" value="HTH-type_LysR_regulators"/>
</dbReference>
<dbReference type="EMBL" id="JAEKCZ010000005">
    <property type="protein sequence ID" value="MBJ2256369.1"/>
    <property type="molecule type" value="Genomic_DNA"/>
</dbReference>
<dbReference type="Gene3D" id="1.10.10.10">
    <property type="entry name" value="Winged helix-like DNA-binding domain superfamily/Winged helix DNA-binding domain"/>
    <property type="match status" value="1"/>
</dbReference>
<dbReference type="GO" id="GO:0003677">
    <property type="term" value="F:DNA binding"/>
    <property type="evidence" value="ECO:0007669"/>
    <property type="project" value="UniProtKB-KW"/>
</dbReference>
<dbReference type="InterPro" id="IPR005119">
    <property type="entry name" value="LysR_subst-bd"/>
</dbReference>
<proteinExistence type="inferred from homology"/>
<keyword evidence="2" id="KW-0805">Transcription regulation</keyword>